<protein>
    <recommendedName>
        <fullName evidence="2 3">Segregation and condensation protein A</fullName>
    </recommendedName>
</protein>
<dbReference type="Gene3D" id="6.10.250.2410">
    <property type="match status" value="1"/>
</dbReference>
<dbReference type="InterPro" id="IPR003768">
    <property type="entry name" value="ScpA"/>
</dbReference>
<comment type="subunit">
    <text evidence="3">Component of a cohesin-like complex composed of ScpA, ScpB and the Smc homodimer, in which ScpA and ScpB bind to the head domain of Smc. The presence of the three proteins is required for the association of the complex with DNA.</text>
</comment>
<keyword evidence="3" id="KW-0131">Cell cycle</keyword>
<comment type="function">
    <text evidence="3">Participates in chromosomal partition during cell division. May act via the formation of a condensin-like complex containing Smc and ScpB that pull DNA away from mid-cell into both cell halves.</text>
</comment>
<evidence type="ECO:0000256" key="2">
    <source>
        <dbReference type="ARBA" id="ARBA00044777"/>
    </source>
</evidence>
<keyword evidence="5" id="KW-1185">Reference proteome</keyword>
<dbReference type="OrthoDB" id="9811016at2"/>
<dbReference type="KEGG" id="tfr:BR63_04150"/>
<dbReference type="GO" id="GO:0005737">
    <property type="term" value="C:cytoplasm"/>
    <property type="evidence" value="ECO:0007669"/>
    <property type="project" value="UniProtKB-SubCell"/>
</dbReference>
<evidence type="ECO:0000313" key="4">
    <source>
        <dbReference type="EMBL" id="QNB45579.1"/>
    </source>
</evidence>
<evidence type="ECO:0000256" key="1">
    <source>
        <dbReference type="ARBA" id="ARBA00022829"/>
    </source>
</evidence>
<accession>A0A7G6E0H5</accession>
<evidence type="ECO:0000313" key="5">
    <source>
        <dbReference type="Proteomes" id="UP000515847"/>
    </source>
</evidence>
<dbReference type="HAMAP" id="MF_01805">
    <property type="entry name" value="ScpA"/>
    <property type="match status" value="1"/>
</dbReference>
<dbReference type="PANTHER" id="PTHR33969">
    <property type="entry name" value="SEGREGATION AND CONDENSATION PROTEIN A"/>
    <property type="match status" value="1"/>
</dbReference>
<gene>
    <name evidence="3" type="primary">scpA</name>
    <name evidence="4" type="ORF">BR63_04150</name>
</gene>
<keyword evidence="3" id="KW-0132">Cell division</keyword>
<comment type="subcellular location">
    <subcellularLocation>
        <location evidence="3">Cytoplasm</location>
    </subcellularLocation>
    <text evidence="3">Associated with two foci at the outer edges of the nucleoid region in young cells, and at four foci within both cell halves in older cells.</text>
</comment>
<dbReference type="AlphaFoldDB" id="A0A7G6E0H5"/>
<name>A0A7G6E0H5_THEFR</name>
<dbReference type="Pfam" id="PF02616">
    <property type="entry name" value="SMC_ScpA"/>
    <property type="match status" value="1"/>
</dbReference>
<sequence length="253" mass="29107">MSYKVQLPVFEGPLDLLLHLIDKNEVDIYDIPIALITQQYLEYLSAAEELDLELTSEFLIMASTLLSIKARMLLPKSTMQNEEEFGGDPREELVEKLLEYKIFKETASVFKEMEYSQAKIFMRHIDEAKLLKDYPPPNPVGDVTLQHLIFAFHKVLARIEKKKEVLTLPREQVTIRSKISYILLQVKNKPLGLPFRELFTEAASKEEVIVTFLALLELIRLGRIHIKQPQLFEEILIFSSQIEGGHTSAHAIS</sequence>
<organism evidence="4 5">
    <name type="scientific">Thermanaerosceptrum fracticalcis</name>
    <dbReference type="NCBI Taxonomy" id="1712410"/>
    <lineage>
        <taxon>Bacteria</taxon>
        <taxon>Bacillati</taxon>
        <taxon>Bacillota</taxon>
        <taxon>Clostridia</taxon>
        <taxon>Eubacteriales</taxon>
        <taxon>Peptococcaceae</taxon>
        <taxon>Thermanaerosceptrum</taxon>
    </lineage>
</organism>
<reference evidence="4 5" key="1">
    <citation type="journal article" date="2019" name="Front. Microbiol.">
        <title>Thermoanaerosceptrum fracticalcis gen. nov. sp. nov., a Novel Fumarate-Fermenting Microorganism From a Deep Fractured Carbonate Aquifer of the US Great Basin.</title>
        <authorList>
            <person name="Hamilton-Brehm S.D."/>
            <person name="Stewart L.E."/>
            <person name="Zavarin M."/>
            <person name="Caldwell M."/>
            <person name="Lawson P.A."/>
            <person name="Onstott T.C."/>
            <person name="Grzymski J."/>
            <person name="Neveux I."/>
            <person name="Lollar B.S."/>
            <person name="Russell C.E."/>
            <person name="Moser D.P."/>
        </authorList>
    </citation>
    <scope>NUCLEOTIDE SEQUENCE [LARGE SCALE GENOMIC DNA]</scope>
    <source>
        <strain evidence="4 5">DRI-13</strain>
    </source>
</reference>
<dbReference type="GO" id="GO:0007059">
    <property type="term" value="P:chromosome segregation"/>
    <property type="evidence" value="ECO:0007669"/>
    <property type="project" value="UniProtKB-UniRule"/>
</dbReference>
<dbReference type="InterPro" id="IPR023093">
    <property type="entry name" value="ScpA-like_C"/>
</dbReference>
<dbReference type="GO" id="GO:0051301">
    <property type="term" value="P:cell division"/>
    <property type="evidence" value="ECO:0007669"/>
    <property type="project" value="UniProtKB-KW"/>
</dbReference>
<dbReference type="GO" id="GO:0006260">
    <property type="term" value="P:DNA replication"/>
    <property type="evidence" value="ECO:0007669"/>
    <property type="project" value="UniProtKB-UniRule"/>
</dbReference>
<dbReference type="EMBL" id="CP045798">
    <property type="protein sequence ID" value="QNB45579.1"/>
    <property type="molecule type" value="Genomic_DNA"/>
</dbReference>
<comment type="similarity">
    <text evidence="3">Belongs to the ScpA family.</text>
</comment>
<dbReference type="Gene3D" id="1.10.10.580">
    <property type="entry name" value="Structural maintenance of chromosome 1. Chain E"/>
    <property type="match status" value="1"/>
</dbReference>
<dbReference type="RefSeq" id="WP_034421412.1">
    <property type="nucleotide sequence ID" value="NZ_CP045798.1"/>
</dbReference>
<dbReference type="PANTHER" id="PTHR33969:SF2">
    <property type="entry name" value="SEGREGATION AND CONDENSATION PROTEIN A"/>
    <property type="match status" value="1"/>
</dbReference>
<dbReference type="Proteomes" id="UP000515847">
    <property type="component" value="Chromosome"/>
</dbReference>
<proteinExistence type="inferred from homology"/>
<evidence type="ECO:0000256" key="3">
    <source>
        <dbReference type="HAMAP-Rule" id="MF_01805"/>
    </source>
</evidence>
<keyword evidence="3" id="KW-0963">Cytoplasm</keyword>
<keyword evidence="1 3" id="KW-0159">Chromosome partition</keyword>